<dbReference type="Proteomes" id="UP000541154">
    <property type="component" value="Unassembled WGS sequence"/>
</dbReference>
<evidence type="ECO:0000313" key="1">
    <source>
        <dbReference type="EMBL" id="KAF5862034.1"/>
    </source>
</evidence>
<proteinExistence type="predicted"/>
<organism evidence="1 2">
    <name type="scientific">Petromyces alliaceus</name>
    <name type="common">Aspergillus alliaceus</name>
    <dbReference type="NCBI Taxonomy" id="209559"/>
    <lineage>
        <taxon>Eukaryota</taxon>
        <taxon>Fungi</taxon>
        <taxon>Dikarya</taxon>
        <taxon>Ascomycota</taxon>
        <taxon>Pezizomycotina</taxon>
        <taxon>Eurotiomycetes</taxon>
        <taxon>Eurotiomycetidae</taxon>
        <taxon>Eurotiales</taxon>
        <taxon>Aspergillaceae</taxon>
        <taxon>Aspergillus</taxon>
        <taxon>Aspergillus subgen. Circumdati</taxon>
    </lineage>
</organism>
<evidence type="ECO:0000313" key="2">
    <source>
        <dbReference type="Proteomes" id="UP000541154"/>
    </source>
</evidence>
<protein>
    <submittedName>
        <fullName evidence="1">Uncharacterized protein</fullName>
    </submittedName>
</protein>
<name>A0A8H6E773_PETAA</name>
<dbReference type="AlphaFoldDB" id="A0A8H6E773"/>
<sequence length="148" mass="17006">MKQTLPSNTFAPVEWLPLLQYPLTWRNCISAAHWLSVPTERAFSYALEGIRLRPHPLSLITHGRCKTNAMRGNVSVLIRQFSHPIEIKVSWPLLHIPSGRECTELQLATAGIDKWSRALNWQDRRYEDDQFSPNHGMLNATDRSSQCL</sequence>
<reference evidence="1 2" key="1">
    <citation type="submission" date="2019-04" db="EMBL/GenBank/DDBJ databases">
        <title>Aspergillus burnettii sp. nov., novel species from soil in southeast Queensland.</title>
        <authorList>
            <person name="Gilchrist C.L.M."/>
            <person name="Pitt J.I."/>
            <person name="Lange L."/>
            <person name="Lacey H.J."/>
            <person name="Vuong D."/>
            <person name="Midgley D.J."/>
            <person name="Greenfield P."/>
            <person name="Bradbury M."/>
            <person name="Lacey E."/>
            <person name="Busk P.K."/>
            <person name="Pilgaard B."/>
            <person name="Chooi Y.H."/>
            <person name="Piggott A.M."/>
        </authorList>
    </citation>
    <scope>NUCLEOTIDE SEQUENCE [LARGE SCALE GENOMIC DNA]</scope>
    <source>
        <strain evidence="1 2">FRR 5400</strain>
    </source>
</reference>
<dbReference type="EMBL" id="SPNV01000083">
    <property type="protein sequence ID" value="KAF5862034.1"/>
    <property type="molecule type" value="Genomic_DNA"/>
</dbReference>
<gene>
    <name evidence="1" type="ORF">ETB97_012180</name>
</gene>
<accession>A0A8H6E773</accession>
<keyword evidence="2" id="KW-1185">Reference proteome</keyword>
<comment type="caution">
    <text evidence="1">The sequence shown here is derived from an EMBL/GenBank/DDBJ whole genome shotgun (WGS) entry which is preliminary data.</text>
</comment>